<dbReference type="Pfam" id="PF13414">
    <property type="entry name" value="TPR_11"/>
    <property type="match status" value="1"/>
</dbReference>
<protein>
    <submittedName>
        <fullName evidence="2">Tetratricopeptide repeat protein</fullName>
    </submittedName>
</protein>
<comment type="caution">
    <text evidence="2">The sequence shown here is derived from an EMBL/GenBank/DDBJ whole genome shotgun (WGS) entry which is preliminary data.</text>
</comment>
<keyword evidence="3" id="KW-1185">Reference proteome</keyword>
<dbReference type="EMBL" id="JBBUTI010000007">
    <property type="protein sequence ID" value="MEK8046904.1"/>
    <property type="molecule type" value="Genomic_DNA"/>
</dbReference>
<dbReference type="Pfam" id="PF14559">
    <property type="entry name" value="TPR_19"/>
    <property type="match status" value="1"/>
</dbReference>
<evidence type="ECO:0000313" key="2">
    <source>
        <dbReference type="EMBL" id="MEK8046904.1"/>
    </source>
</evidence>
<sequence length="1064" mass="115570">MARPVKPRIAAPHPWWALAGSALLLSACSSNSPRTLPGDNEPTLRALRGRSVPVDSTQRLASDEDRALRAWRELLAAQPTAPQRAQALRRLGDLEMDRSDARLAGTDSDVANATTAAGAPDYKAAIKGYQDYLKAYPDDPDNDRVLYQLARAHEQGGDLDTALAVLDRLVARYPDTAVRDEAQFRRGELLFTARRYPAAEQAYARVLASPDANPYRDRALYMQGWAQFKQARLEPALASFLGVLDGKLAHTNNALPLDALPGLSRGDRELVEDSFRVVSLALENLQGAASIPPLMTSPARQSYEVRLHQQLAALYLKQDRPKDAADTCLAFVKRHPLDAQAPAMQSQVIEIFGAAGFEQLALQAKQAFVEQYAAQGDFAKANPAAWQQARPLVRTHLNELARHYHAAAQRQHLPADVAMAVRWYRESLQAFPDEADAAQRQFLLAELLLDHQRPAEAAEAFERSAYGYPAHARSADAGYSALLALARQERDAGTDARPALRRQGVSSALRFAAAFPADARTAPVLANAADTLYQLGDSAQAQTVAKQVLALQPAAPAEQRRVALNVLSHTAFAAGEFAQAEQHTRAVLGLTPDNATGRNAVSDRLAAALYKQAEQARDAGRQREAAALFAKVAQDAPQSPVRVAAQFDAAAQWLALKDWTAATALLEDFRTRFPADPLQAQVPARLALAYTEQGRWAAAAAEVEKLATAERDAAKARELWWQAAELLDKAQAAPGQAPAAVVASRKQAASAWERVLRLGPQRLAVATEARARLALFARQDGASARELAWQRELFETEAAGGEARTARTRLLGAQAALALAAPQFESYRKVALVEPLQKSLKTKRTQMDATLKAYAVAADSGVAEVVTSATFHTAALYQDFGRALLDSQRPKKLSKLELEQYNVLLEEQAFPFEEKAIALHELNADQSTRGVYDEWVQRSFTALRTLRPARWGKAERTDASGSALAALNAQAIAQRQQGEFAQARATWEKALAQDPAYATALLNLGVLMDMYLGDAPAAQARFEAYLALQPGGDPQVAKWLTDVKNRRPAKGAGSAPAVANKEPS</sequence>
<feature type="region of interest" description="Disordered" evidence="1">
    <location>
        <begin position="1043"/>
        <end position="1064"/>
    </location>
</feature>
<dbReference type="SMART" id="SM00028">
    <property type="entry name" value="TPR"/>
    <property type="match status" value="8"/>
</dbReference>
<name>A0ABU9C4V0_9BURK</name>
<dbReference type="SUPFAM" id="SSF48452">
    <property type="entry name" value="TPR-like"/>
    <property type="match status" value="4"/>
</dbReference>
<dbReference type="Pfam" id="PF13432">
    <property type="entry name" value="TPR_16"/>
    <property type="match status" value="1"/>
</dbReference>
<evidence type="ECO:0000256" key="1">
    <source>
        <dbReference type="SAM" id="MobiDB-lite"/>
    </source>
</evidence>
<gene>
    <name evidence="2" type="ORF">AACH00_11125</name>
</gene>
<evidence type="ECO:0000313" key="3">
    <source>
        <dbReference type="Proteomes" id="UP001379945"/>
    </source>
</evidence>
<dbReference type="PROSITE" id="PS51257">
    <property type="entry name" value="PROKAR_LIPOPROTEIN"/>
    <property type="match status" value="1"/>
</dbReference>
<dbReference type="InterPro" id="IPR019734">
    <property type="entry name" value="TPR_rpt"/>
</dbReference>
<accession>A0ABU9C4V0</accession>
<organism evidence="2 3">
    <name type="scientific">Ideonella margarita</name>
    <dbReference type="NCBI Taxonomy" id="2984191"/>
    <lineage>
        <taxon>Bacteria</taxon>
        <taxon>Pseudomonadati</taxon>
        <taxon>Pseudomonadota</taxon>
        <taxon>Betaproteobacteria</taxon>
        <taxon>Burkholderiales</taxon>
        <taxon>Sphaerotilaceae</taxon>
        <taxon>Ideonella</taxon>
    </lineage>
</organism>
<dbReference type="InterPro" id="IPR011990">
    <property type="entry name" value="TPR-like_helical_dom_sf"/>
</dbReference>
<reference evidence="2 3" key="1">
    <citation type="submission" date="2024-04" db="EMBL/GenBank/DDBJ databases">
        <title>Novel species of the genus Ideonella isolated from streams.</title>
        <authorList>
            <person name="Lu H."/>
        </authorList>
    </citation>
    <scope>NUCLEOTIDE SEQUENCE [LARGE SCALE GENOMIC DNA]</scope>
    <source>
        <strain evidence="2 3">LYT19W</strain>
    </source>
</reference>
<proteinExistence type="predicted"/>
<dbReference type="Proteomes" id="UP001379945">
    <property type="component" value="Unassembled WGS sequence"/>
</dbReference>
<dbReference type="RefSeq" id="WP_341399206.1">
    <property type="nucleotide sequence ID" value="NZ_JBBUTI010000007.1"/>
</dbReference>
<dbReference type="Pfam" id="PF13174">
    <property type="entry name" value="TPR_6"/>
    <property type="match status" value="1"/>
</dbReference>
<dbReference type="Gene3D" id="1.25.40.10">
    <property type="entry name" value="Tetratricopeptide repeat domain"/>
    <property type="match status" value="6"/>
</dbReference>